<sequence length="143" mass="15977">MKSILGILLLYLLGCSGYPAFDYDEDVIRSALNASLARLNDESRGTKLLRITRSRVMRVSYPRVADIDLEIIMEFSVRETICNKNFARDPTTCDFRIGSQMEASCRSQVLISNGKTRVLNAYCPPSSGSSESHSSEEVSRIET</sequence>
<gene>
    <name evidence="12" type="ORF">PECUL_23A035413</name>
</gene>
<evidence type="ECO:0000256" key="7">
    <source>
        <dbReference type="ARBA" id="ARBA00022729"/>
    </source>
</evidence>
<feature type="region of interest" description="Disordered" evidence="10">
    <location>
        <begin position="124"/>
        <end position="143"/>
    </location>
</feature>
<evidence type="ECO:0000256" key="11">
    <source>
        <dbReference type="SAM" id="SignalP"/>
    </source>
</evidence>
<dbReference type="Gene3D" id="3.10.450.10">
    <property type="match status" value="1"/>
</dbReference>
<evidence type="ECO:0000256" key="1">
    <source>
        <dbReference type="ARBA" id="ARBA00002371"/>
    </source>
</evidence>
<dbReference type="PANTHER" id="PTHR15444:SF4">
    <property type="entry name" value="SECRETED PHOSPHOPROTEIN 24"/>
    <property type="match status" value="1"/>
</dbReference>
<evidence type="ECO:0000256" key="4">
    <source>
        <dbReference type="ARBA" id="ARBA00020365"/>
    </source>
</evidence>
<evidence type="ECO:0000256" key="9">
    <source>
        <dbReference type="ARBA" id="ARBA00029627"/>
    </source>
</evidence>
<protein>
    <recommendedName>
        <fullName evidence="4">Secreted phosphoprotein 24</fullName>
    </recommendedName>
    <alternativeName>
        <fullName evidence="9">Secreted phosphoprotein 2</fullName>
    </alternativeName>
</protein>
<evidence type="ECO:0000313" key="12">
    <source>
        <dbReference type="EMBL" id="CAH2306295.1"/>
    </source>
</evidence>
<dbReference type="GO" id="GO:0005576">
    <property type="term" value="C:extracellular region"/>
    <property type="evidence" value="ECO:0007669"/>
    <property type="project" value="UniProtKB-SubCell"/>
</dbReference>
<evidence type="ECO:0000256" key="5">
    <source>
        <dbReference type="ARBA" id="ARBA00022525"/>
    </source>
</evidence>
<evidence type="ECO:0000313" key="13">
    <source>
        <dbReference type="Proteomes" id="UP001295444"/>
    </source>
</evidence>
<evidence type="ECO:0000256" key="3">
    <source>
        <dbReference type="ARBA" id="ARBA00008576"/>
    </source>
</evidence>
<evidence type="ECO:0000256" key="6">
    <source>
        <dbReference type="ARBA" id="ARBA00022553"/>
    </source>
</evidence>
<dbReference type="AlphaFoldDB" id="A0AAD1STC4"/>
<reference evidence="12" key="1">
    <citation type="submission" date="2022-03" db="EMBL/GenBank/DDBJ databases">
        <authorList>
            <person name="Alioto T."/>
            <person name="Alioto T."/>
            <person name="Gomez Garrido J."/>
        </authorList>
    </citation>
    <scope>NUCLEOTIDE SEQUENCE</scope>
</reference>
<accession>A0AAD1STC4</accession>
<organism evidence="12 13">
    <name type="scientific">Pelobates cultripes</name>
    <name type="common">Western spadefoot toad</name>
    <dbReference type="NCBI Taxonomy" id="61616"/>
    <lineage>
        <taxon>Eukaryota</taxon>
        <taxon>Metazoa</taxon>
        <taxon>Chordata</taxon>
        <taxon>Craniata</taxon>
        <taxon>Vertebrata</taxon>
        <taxon>Euteleostomi</taxon>
        <taxon>Amphibia</taxon>
        <taxon>Batrachia</taxon>
        <taxon>Anura</taxon>
        <taxon>Pelobatoidea</taxon>
        <taxon>Pelobatidae</taxon>
        <taxon>Pelobates</taxon>
    </lineage>
</organism>
<evidence type="ECO:0000256" key="2">
    <source>
        <dbReference type="ARBA" id="ARBA00004613"/>
    </source>
</evidence>
<dbReference type="InterPro" id="IPR010892">
    <property type="entry name" value="Spp-24"/>
</dbReference>
<evidence type="ECO:0000256" key="10">
    <source>
        <dbReference type="SAM" id="MobiDB-lite"/>
    </source>
</evidence>
<keyword evidence="5" id="KW-0964">Secreted</keyword>
<dbReference type="SUPFAM" id="SSF54403">
    <property type="entry name" value="Cystatin/monellin"/>
    <property type="match status" value="1"/>
</dbReference>
<keyword evidence="8" id="KW-1015">Disulfide bond</keyword>
<dbReference type="Proteomes" id="UP001295444">
    <property type="component" value="Chromosome 07"/>
</dbReference>
<keyword evidence="13" id="KW-1185">Reference proteome</keyword>
<dbReference type="Pfam" id="PF07448">
    <property type="entry name" value="Spp-24"/>
    <property type="match status" value="1"/>
</dbReference>
<feature type="signal peptide" evidence="11">
    <location>
        <begin position="1"/>
        <end position="17"/>
    </location>
</feature>
<name>A0AAD1STC4_PELCU</name>
<dbReference type="EMBL" id="OW240918">
    <property type="protein sequence ID" value="CAH2306295.1"/>
    <property type="molecule type" value="Genomic_DNA"/>
</dbReference>
<dbReference type="PANTHER" id="PTHR15444">
    <property type="entry name" value="SECRETED PHOSPHOPROTEIN 24"/>
    <property type="match status" value="1"/>
</dbReference>
<comment type="subcellular location">
    <subcellularLocation>
        <location evidence="2">Secreted</location>
    </subcellularLocation>
</comment>
<evidence type="ECO:0000256" key="8">
    <source>
        <dbReference type="ARBA" id="ARBA00023157"/>
    </source>
</evidence>
<feature type="chain" id="PRO_5042095546" description="Secreted phosphoprotein 24" evidence="11">
    <location>
        <begin position="18"/>
        <end position="143"/>
    </location>
</feature>
<comment type="similarity">
    <text evidence="3">Belongs to the SPP2 family.</text>
</comment>
<dbReference type="GO" id="GO:0046849">
    <property type="term" value="P:bone remodeling"/>
    <property type="evidence" value="ECO:0007669"/>
    <property type="project" value="InterPro"/>
</dbReference>
<dbReference type="InterPro" id="IPR046350">
    <property type="entry name" value="Cystatin_sf"/>
</dbReference>
<keyword evidence="6" id="KW-0597">Phosphoprotein</keyword>
<proteinExistence type="inferred from homology"/>
<feature type="compositionally biased region" description="Basic and acidic residues" evidence="10">
    <location>
        <begin position="133"/>
        <end position="143"/>
    </location>
</feature>
<comment type="function">
    <text evidence="1">Could coordinate an aspect of bone turnover.</text>
</comment>
<keyword evidence="7 11" id="KW-0732">Signal</keyword>